<dbReference type="SUPFAM" id="SSF69065">
    <property type="entry name" value="RNase III domain-like"/>
    <property type="match status" value="2"/>
</dbReference>
<feature type="domain" description="Helicase ATP-binding" evidence="23">
    <location>
        <begin position="44"/>
        <end position="219"/>
    </location>
</feature>
<reference evidence="26 27" key="1">
    <citation type="submission" date="2024-02" db="EMBL/GenBank/DDBJ databases">
        <title>de novo genome assembly of Solanum bulbocastanum strain 11H21.</title>
        <authorList>
            <person name="Hosaka A.J."/>
        </authorList>
    </citation>
    <scope>NUCLEOTIDE SEQUENCE [LARGE SCALE GENOMIC DNA]</scope>
    <source>
        <tissue evidence="26">Young leaves</tissue>
    </source>
</reference>
<sequence>MEEEKQKNPLKRNLEAFSSEAEQMDVEKKKKIEEFIPREYQLKVFKVAMRRNTIAVLDTGAGKTNIAVMMIREIGKTLRNDDEKKLIVFLAPTVHLVHQQYEVIQHHTHLAVQEYYGAKGVDEWNAESWKKETDDNDVLVMTPQIFLDALRKGYIKFDTVCFLILDECHRASGNHPYARIMKEFYHLSKKGSKIFGMTASPVIRKGVSSSTDCEEQISELESLLDSQVYTLENRVELDEFVPSAKETCKFYDPIVFSNTELKAKLEFSWSKFDAALAELKLSLPRQYKDTDDMYKKLQKRLSNCYAKILCCLENLGIICAYEAVKICLENVPNDKDENEILRKSSLQHRYFLEEALSIVQESMPQDCESLFDVGYDSSAILSMGHISSKLQVLLEIFQFLRKATQVRCLIFVERIITAKVIERVMKKMTWFSHFTLAYLTGTNTSVDALTPKAQKETLGSFLSGKVNLLFATDVVEEGIDVPHCSFVIRFDLPKTVRSYVQSRGRARQTESQYILMLERGNKKQREQMFDIIRSEYSMTDTAIKRDPDDSVVKPCLVKETKTYYVEATGASVTADSSVSVLTKYCEMLPGDKFFSPKPMFQYILSGELYRCKLTLPPNAAFQTIVGPECRSSQLSRQLTCLDACKKLHQIGALNDHLLPFNEKPPRGDSDVQDRKLGAGTTKLKELHGTACISALSGSWGNDPNGEVYQVYKMNFPCNIKEVKYSSFILLLQSELDYDVGNVEVELFLVSKFVESSVSHCGKVHLDSQQVAKAKIFQELFFNGLFGKLFIKSSGGRKFLLDTEKSLWEPSNMYLLLPLDPLDSSCEPYRVDWEAIESSVSVVEFFKKNAWLSNEKSEAKRKNSLVDRTASFVEDLDQTDLIHFANISISRSKIMDMVVVAIHTGRIYSVLDAVVNTSAESPFEVDSEATVAPFSSFADYFHKKYGIVLVYPGQPLLLLKQSHNAYNLLVDFKKEGISCGPKSKDSTMVVQKPLNNVHMPPELLVCFDIRLDILKSFYLLPSLMHRLESLMLASQLRKEISSHSGDLHISSSLILEALTTLRCNESFSMERLELLGDSVLKYAVSCHLFLKYPKKHEGQLTNERSQAISNSALHKLGTNQQLQGYIRDGAFDPRRWTAPGQLSLRLCPCEHGVETSQVPSDKKFLTEDPKEIVGKHCDRGHRWMGSKTISDCVEALIGAYYVGGGFVASLKLMKWLGVKAELEPSLVEDAINTASLYSYTPKAKDIEDLELKLAYKFSIKGLLLEAITHATVQELDAGYSYQRLEFLGDSVLDILVTWYLYQKHKDIDPGELTDLRSASVNNDNFAYAAVRGNLHVHLQHHSGYLESEISLFVKSVSNSASLQGNKAPKVLGDLVESIAGAVLIDTKLNLDEVWKIFKPLLSPIVTPDKLELPPLRELIELCDSLGYFLKEHCVVKGDTVNAELRVQLKDDLLVAEGSGQTRKNAKAQAALKLLKNLEKKGISSRKKKEEASFVDLPQSSDFDGDICIQANTSCPDMASREKRKKVYLNLKPDEAQSVPSDCSTSASYSNKDIQVIIGPINMKRGGPRISLFELCKKLQWPMPSFESIERTSKSLIECGEGSDKRKVYNTFASQISLTIPDYGLIELTGDERADKKSSLDSAALHMLYELERQGKIAIGNQ</sequence>
<dbReference type="GO" id="GO:0046872">
    <property type="term" value="F:metal ion binding"/>
    <property type="evidence" value="ECO:0007669"/>
    <property type="project" value="UniProtKB-KW"/>
</dbReference>
<evidence type="ECO:0000256" key="19">
    <source>
        <dbReference type="SAM" id="MobiDB-lite"/>
    </source>
</evidence>
<keyword evidence="11" id="KW-0067">ATP-binding</keyword>
<dbReference type="GO" id="GO:0005524">
    <property type="term" value="F:ATP binding"/>
    <property type="evidence" value="ECO:0007669"/>
    <property type="project" value="UniProtKB-KW"/>
</dbReference>
<evidence type="ECO:0000256" key="10">
    <source>
        <dbReference type="ARBA" id="ARBA00022806"/>
    </source>
</evidence>
<dbReference type="Pfam" id="PF02170">
    <property type="entry name" value="PAZ"/>
    <property type="match status" value="1"/>
</dbReference>
<evidence type="ECO:0000259" key="24">
    <source>
        <dbReference type="PROSITE" id="PS51194"/>
    </source>
</evidence>
<evidence type="ECO:0000256" key="15">
    <source>
        <dbReference type="ARBA" id="ARBA00023211"/>
    </source>
</evidence>
<evidence type="ECO:0000256" key="1">
    <source>
        <dbReference type="ARBA" id="ARBA00001936"/>
    </source>
</evidence>
<dbReference type="Pfam" id="PF00271">
    <property type="entry name" value="Helicase_C"/>
    <property type="match status" value="1"/>
</dbReference>
<dbReference type="SMART" id="SM00535">
    <property type="entry name" value="RIBOc"/>
    <property type="match status" value="2"/>
</dbReference>
<dbReference type="SUPFAM" id="SSF54768">
    <property type="entry name" value="dsRNA-binding domain-like"/>
    <property type="match status" value="1"/>
</dbReference>
<dbReference type="CDD" id="cd00593">
    <property type="entry name" value="RIBOc"/>
    <property type="match status" value="2"/>
</dbReference>
<dbReference type="Gene3D" id="3.30.160.380">
    <property type="entry name" value="Dicer dimerisation domain"/>
    <property type="match status" value="1"/>
</dbReference>
<evidence type="ECO:0000259" key="22">
    <source>
        <dbReference type="PROSITE" id="PS50821"/>
    </source>
</evidence>
<evidence type="ECO:0000313" key="27">
    <source>
        <dbReference type="Proteomes" id="UP001371456"/>
    </source>
</evidence>
<evidence type="ECO:0000256" key="18">
    <source>
        <dbReference type="PROSITE-ProRule" id="PRU00657"/>
    </source>
</evidence>
<dbReference type="Gene3D" id="1.10.1520.10">
    <property type="entry name" value="Ribonuclease III domain"/>
    <property type="match status" value="2"/>
</dbReference>
<evidence type="ECO:0000256" key="17">
    <source>
        <dbReference type="ARBA" id="ARBA00035116"/>
    </source>
</evidence>
<dbReference type="CDD" id="cd18802">
    <property type="entry name" value="SF2_C_dicer"/>
    <property type="match status" value="1"/>
</dbReference>
<dbReference type="GO" id="GO:0004386">
    <property type="term" value="F:helicase activity"/>
    <property type="evidence" value="ECO:0007669"/>
    <property type="project" value="UniProtKB-KW"/>
</dbReference>
<dbReference type="SMART" id="SM00490">
    <property type="entry name" value="HELICc"/>
    <property type="match status" value="1"/>
</dbReference>
<feature type="domain" description="RNase III" evidence="21">
    <location>
        <begin position="1032"/>
        <end position="1204"/>
    </location>
</feature>
<keyword evidence="12" id="KW-0460">Magnesium</keyword>
<dbReference type="GO" id="GO:0003723">
    <property type="term" value="F:RNA binding"/>
    <property type="evidence" value="ECO:0007669"/>
    <property type="project" value="UniProtKB-UniRule"/>
</dbReference>
<evidence type="ECO:0000256" key="16">
    <source>
        <dbReference type="ARBA" id="ARBA00023242"/>
    </source>
</evidence>
<feature type="domain" description="Dicer dsRNA-binding fold" evidence="25">
    <location>
        <begin position="577"/>
        <end position="667"/>
    </location>
</feature>
<keyword evidence="15" id="KW-0464">Manganese</keyword>
<dbReference type="PROSITE" id="PS51194">
    <property type="entry name" value="HELICASE_CTER"/>
    <property type="match status" value="1"/>
</dbReference>
<dbReference type="PANTHER" id="PTHR14950:SF46">
    <property type="entry name" value="ENDORIBONUCLEASE DICER HOMOLOG 3"/>
    <property type="match status" value="1"/>
</dbReference>
<feature type="domain" description="DRBM" evidence="20">
    <location>
        <begin position="1454"/>
        <end position="1478"/>
    </location>
</feature>
<dbReference type="Pfam" id="PF00270">
    <property type="entry name" value="DEAD"/>
    <property type="match status" value="1"/>
</dbReference>
<evidence type="ECO:0000256" key="11">
    <source>
        <dbReference type="ARBA" id="ARBA00022840"/>
    </source>
</evidence>
<dbReference type="SUPFAM" id="SSF101690">
    <property type="entry name" value="PAZ domain"/>
    <property type="match status" value="1"/>
</dbReference>
<dbReference type="GO" id="GO:0005737">
    <property type="term" value="C:cytoplasm"/>
    <property type="evidence" value="ECO:0007669"/>
    <property type="project" value="TreeGrafter"/>
</dbReference>
<dbReference type="InterPro" id="IPR038248">
    <property type="entry name" value="Dicer_dimer_sf"/>
</dbReference>
<dbReference type="InterPro" id="IPR001650">
    <property type="entry name" value="Helicase_C-like"/>
</dbReference>
<gene>
    <name evidence="26" type="ORF">RDI58_020334</name>
</gene>
<keyword evidence="5" id="KW-0479">Metal-binding</keyword>
<feature type="domain" description="Helicase C-terminal" evidence="24">
    <location>
        <begin position="395"/>
        <end position="547"/>
    </location>
</feature>
<dbReference type="Gene3D" id="3.30.160.20">
    <property type="match status" value="1"/>
</dbReference>
<keyword evidence="7" id="KW-0547">Nucleotide-binding</keyword>
<dbReference type="CDD" id="cd18034">
    <property type="entry name" value="DEXHc_dicer"/>
    <property type="match status" value="1"/>
</dbReference>
<comment type="subcellular location">
    <subcellularLocation>
        <location evidence="3">Nucleus</location>
    </subcellularLocation>
</comment>
<keyword evidence="4" id="KW-0540">Nuclease</keyword>
<evidence type="ECO:0000256" key="7">
    <source>
        <dbReference type="ARBA" id="ARBA00022741"/>
    </source>
</evidence>
<proteinExistence type="inferred from homology"/>
<accession>A0AAN8T649</accession>
<dbReference type="FunFam" id="2.170.260.10:FF:000004">
    <property type="entry name" value="Dicer-like 104"/>
    <property type="match status" value="1"/>
</dbReference>
<evidence type="ECO:0000256" key="12">
    <source>
        <dbReference type="ARBA" id="ARBA00022842"/>
    </source>
</evidence>
<dbReference type="FunFam" id="3.30.160.380:FF:000001">
    <property type="entry name" value="Endoribonuclease dicer-like 1"/>
    <property type="match status" value="1"/>
</dbReference>
<evidence type="ECO:0000256" key="8">
    <source>
        <dbReference type="ARBA" id="ARBA00022759"/>
    </source>
</evidence>
<dbReference type="InterPro" id="IPR005034">
    <property type="entry name" value="Dicer_dimerisation"/>
</dbReference>
<evidence type="ECO:0000259" key="21">
    <source>
        <dbReference type="PROSITE" id="PS50142"/>
    </source>
</evidence>
<dbReference type="GO" id="GO:0010267">
    <property type="term" value="P:ta-siRNA processing"/>
    <property type="evidence" value="ECO:0007669"/>
    <property type="project" value="UniProtKB-ARBA"/>
</dbReference>
<dbReference type="FunFam" id="3.40.50.300:FF:000705">
    <property type="entry name" value="Endoribonuclease dicer-like protein"/>
    <property type="match status" value="1"/>
</dbReference>
<evidence type="ECO:0000256" key="14">
    <source>
        <dbReference type="ARBA" id="ARBA00023158"/>
    </source>
</evidence>
<dbReference type="FunFam" id="3.40.50.300:FF:000420">
    <property type="entry name" value="Endoribonuclease dicer-like 1"/>
    <property type="match status" value="1"/>
</dbReference>
<evidence type="ECO:0000259" key="20">
    <source>
        <dbReference type="PROSITE" id="PS50137"/>
    </source>
</evidence>
<feature type="domain" description="RNase III" evidence="21">
    <location>
        <begin position="1245"/>
        <end position="1386"/>
    </location>
</feature>
<dbReference type="Pfam" id="PF00636">
    <property type="entry name" value="Ribonuclease_3"/>
    <property type="match status" value="2"/>
</dbReference>
<dbReference type="InterPro" id="IPR014001">
    <property type="entry name" value="Helicase_ATP-bd"/>
</dbReference>
<dbReference type="InterPro" id="IPR000999">
    <property type="entry name" value="RNase_III_dom"/>
</dbReference>
<dbReference type="InterPro" id="IPR011545">
    <property type="entry name" value="DEAD/DEAH_box_helicase_dom"/>
</dbReference>
<dbReference type="Proteomes" id="UP001371456">
    <property type="component" value="Unassembled WGS sequence"/>
</dbReference>
<dbReference type="GO" id="GO:0005634">
    <property type="term" value="C:nucleus"/>
    <property type="evidence" value="ECO:0007669"/>
    <property type="project" value="UniProtKB-SubCell"/>
</dbReference>
<keyword evidence="16" id="KW-0539">Nucleus</keyword>
<keyword evidence="27" id="KW-1185">Reference proteome</keyword>
<evidence type="ECO:0000256" key="5">
    <source>
        <dbReference type="ARBA" id="ARBA00022723"/>
    </source>
</evidence>
<dbReference type="Pfam" id="PF03368">
    <property type="entry name" value="Dicer_dimer"/>
    <property type="match status" value="1"/>
</dbReference>
<feature type="region of interest" description="Disordered" evidence="19">
    <location>
        <begin position="1"/>
        <end position="20"/>
    </location>
</feature>
<evidence type="ECO:0000256" key="9">
    <source>
        <dbReference type="ARBA" id="ARBA00022801"/>
    </source>
</evidence>
<evidence type="ECO:0000256" key="4">
    <source>
        <dbReference type="ARBA" id="ARBA00022722"/>
    </source>
</evidence>
<keyword evidence="9" id="KW-0378">Hydrolase</keyword>
<evidence type="ECO:0000259" key="23">
    <source>
        <dbReference type="PROSITE" id="PS51192"/>
    </source>
</evidence>
<dbReference type="FunFam" id="1.10.1520.10:FF:000004">
    <property type="entry name" value="Endoribonuclease dicer-like 1"/>
    <property type="match status" value="1"/>
</dbReference>
<dbReference type="PROSITE" id="PS50142">
    <property type="entry name" value="RNASE_3_2"/>
    <property type="match status" value="2"/>
</dbReference>
<dbReference type="InterPro" id="IPR027417">
    <property type="entry name" value="P-loop_NTPase"/>
</dbReference>
<protein>
    <submittedName>
        <fullName evidence="26">Uncharacterized protein</fullName>
    </submittedName>
</protein>
<evidence type="ECO:0000256" key="6">
    <source>
        <dbReference type="ARBA" id="ARBA00022737"/>
    </source>
</evidence>
<keyword evidence="14" id="KW-0943">RNA-mediated gene silencing</keyword>
<dbReference type="Gene3D" id="2.170.260.10">
    <property type="entry name" value="paz domain"/>
    <property type="match status" value="1"/>
</dbReference>
<name>A0AAN8T649_SOLBU</name>
<dbReference type="SMART" id="SM00487">
    <property type="entry name" value="DEXDc"/>
    <property type="match status" value="1"/>
</dbReference>
<comment type="similarity">
    <text evidence="17 18">Belongs to the helicase family. Dicer subfamily.</text>
</comment>
<dbReference type="PROSITE" id="PS00517">
    <property type="entry name" value="RNASE_3_1"/>
    <property type="match status" value="1"/>
</dbReference>
<keyword evidence="8" id="KW-0255">Endonuclease</keyword>
<dbReference type="InterPro" id="IPR036085">
    <property type="entry name" value="PAZ_dom_sf"/>
</dbReference>
<evidence type="ECO:0000256" key="2">
    <source>
        <dbReference type="ARBA" id="ARBA00001946"/>
    </source>
</evidence>
<comment type="cofactor">
    <cofactor evidence="2">
        <name>Mg(2+)</name>
        <dbReference type="ChEBI" id="CHEBI:18420"/>
    </cofactor>
</comment>
<evidence type="ECO:0000256" key="13">
    <source>
        <dbReference type="ARBA" id="ARBA00022884"/>
    </source>
</evidence>
<organism evidence="26 27">
    <name type="scientific">Solanum bulbocastanum</name>
    <name type="common">Wild potato</name>
    <dbReference type="NCBI Taxonomy" id="147425"/>
    <lineage>
        <taxon>Eukaryota</taxon>
        <taxon>Viridiplantae</taxon>
        <taxon>Streptophyta</taxon>
        <taxon>Embryophyta</taxon>
        <taxon>Tracheophyta</taxon>
        <taxon>Spermatophyta</taxon>
        <taxon>Magnoliopsida</taxon>
        <taxon>eudicotyledons</taxon>
        <taxon>Gunneridae</taxon>
        <taxon>Pentapetalae</taxon>
        <taxon>asterids</taxon>
        <taxon>lamiids</taxon>
        <taxon>Solanales</taxon>
        <taxon>Solanaceae</taxon>
        <taxon>Solanoideae</taxon>
        <taxon>Solaneae</taxon>
        <taxon>Solanum</taxon>
    </lineage>
</organism>
<keyword evidence="6" id="KW-0677">Repeat</keyword>
<evidence type="ECO:0000256" key="3">
    <source>
        <dbReference type="ARBA" id="ARBA00004123"/>
    </source>
</evidence>
<dbReference type="PROSITE" id="PS50137">
    <property type="entry name" value="DS_RBD"/>
    <property type="match status" value="1"/>
</dbReference>
<dbReference type="InterPro" id="IPR003100">
    <property type="entry name" value="PAZ_dom"/>
</dbReference>
<evidence type="ECO:0000259" key="25">
    <source>
        <dbReference type="PROSITE" id="PS51327"/>
    </source>
</evidence>
<dbReference type="PANTHER" id="PTHR14950">
    <property type="entry name" value="DICER-RELATED"/>
    <property type="match status" value="1"/>
</dbReference>
<dbReference type="FunFam" id="1.10.1520.10:FF:000008">
    <property type="entry name" value="Dicer-like 104"/>
    <property type="match status" value="1"/>
</dbReference>
<comment type="caution">
    <text evidence="26">The sequence shown here is derived from an EMBL/GenBank/DDBJ whole genome shotgun (WGS) entry which is preliminary data.</text>
</comment>
<dbReference type="SMART" id="SM00949">
    <property type="entry name" value="PAZ"/>
    <property type="match status" value="1"/>
</dbReference>
<comment type="cofactor">
    <cofactor evidence="1">
        <name>Mn(2+)</name>
        <dbReference type="ChEBI" id="CHEBI:29035"/>
    </cofactor>
</comment>
<dbReference type="Gene3D" id="3.40.50.300">
    <property type="entry name" value="P-loop containing nucleotide triphosphate hydrolases"/>
    <property type="match status" value="2"/>
</dbReference>
<dbReference type="InterPro" id="IPR014720">
    <property type="entry name" value="dsRBD_dom"/>
</dbReference>
<dbReference type="PROSITE" id="PS50821">
    <property type="entry name" value="PAZ"/>
    <property type="match status" value="1"/>
</dbReference>
<dbReference type="SUPFAM" id="SSF52540">
    <property type="entry name" value="P-loop containing nucleoside triphosphate hydrolases"/>
    <property type="match status" value="1"/>
</dbReference>
<keyword evidence="10" id="KW-0347">Helicase</keyword>
<dbReference type="InterPro" id="IPR036389">
    <property type="entry name" value="RNase_III_sf"/>
</dbReference>
<dbReference type="GO" id="GO:0004525">
    <property type="term" value="F:ribonuclease III activity"/>
    <property type="evidence" value="ECO:0007669"/>
    <property type="project" value="InterPro"/>
</dbReference>
<dbReference type="EMBL" id="JBANQN010000008">
    <property type="protein sequence ID" value="KAK6782538.1"/>
    <property type="molecule type" value="Genomic_DNA"/>
</dbReference>
<keyword evidence="13 18" id="KW-0694">RNA-binding</keyword>
<dbReference type="PROSITE" id="PS51192">
    <property type="entry name" value="HELICASE_ATP_BIND_1"/>
    <property type="match status" value="1"/>
</dbReference>
<feature type="domain" description="PAZ" evidence="22">
    <location>
        <begin position="867"/>
        <end position="1007"/>
    </location>
</feature>
<evidence type="ECO:0000313" key="26">
    <source>
        <dbReference type="EMBL" id="KAK6782538.1"/>
    </source>
</evidence>
<dbReference type="PROSITE" id="PS51327">
    <property type="entry name" value="DICER_DSRBF"/>
    <property type="match status" value="1"/>
</dbReference>